<evidence type="ECO:0008006" key="4">
    <source>
        <dbReference type="Google" id="ProtNLM"/>
    </source>
</evidence>
<organism evidence="2 3">
    <name type="scientific">Chryseobacterium viscerum</name>
    <dbReference type="NCBI Taxonomy" id="1037377"/>
    <lineage>
        <taxon>Bacteria</taxon>
        <taxon>Pseudomonadati</taxon>
        <taxon>Bacteroidota</taxon>
        <taxon>Flavobacteriia</taxon>
        <taxon>Flavobacteriales</taxon>
        <taxon>Weeksellaceae</taxon>
        <taxon>Chryseobacterium group</taxon>
        <taxon>Chryseobacterium</taxon>
    </lineage>
</organism>
<dbReference type="RefSeq" id="WP_103231206.1">
    <property type="nucleotide sequence ID" value="NZ_PPEG02000013.1"/>
</dbReference>
<accession>A0A316W9U5</accession>
<comment type="caution">
    <text evidence="2">The sequence shown here is derived from an EMBL/GenBank/DDBJ whole genome shotgun (WGS) entry which is preliminary data.</text>
</comment>
<feature type="signal peptide" evidence="1">
    <location>
        <begin position="1"/>
        <end position="20"/>
    </location>
</feature>
<evidence type="ECO:0000313" key="3">
    <source>
        <dbReference type="Proteomes" id="UP000236413"/>
    </source>
</evidence>
<name>A0A316W9U5_9FLAO</name>
<dbReference type="Proteomes" id="UP000236413">
    <property type="component" value="Unassembled WGS sequence"/>
</dbReference>
<dbReference type="EMBL" id="PPEG02000013">
    <property type="protein sequence ID" value="PWN58115.1"/>
    <property type="molecule type" value="Genomic_DNA"/>
</dbReference>
<dbReference type="AlphaFoldDB" id="A0A316W9U5"/>
<feature type="chain" id="PRO_5016453394" description="DUF2282 domain-containing protein" evidence="1">
    <location>
        <begin position="21"/>
        <end position="86"/>
    </location>
</feature>
<protein>
    <recommendedName>
        <fullName evidence="4">DUF2282 domain-containing protein</fullName>
    </recommendedName>
</protein>
<reference evidence="2 3" key="1">
    <citation type="submission" date="2018-04" db="EMBL/GenBank/DDBJ databases">
        <title>Chryseobacterium oncorhynchi 701B-08T from rainbow trout, and Chryseobacterium viscerum 687B-08T from diseased fish.</title>
        <authorList>
            <person name="Jeong J.-J."/>
            <person name="Lee Y.J."/>
            <person name="Pathiraja D."/>
            <person name="Park B."/>
            <person name="Choi I.-G."/>
            <person name="Kim K.D."/>
        </authorList>
    </citation>
    <scope>NUCLEOTIDE SEQUENCE [LARGE SCALE GENOMIC DNA]</scope>
    <source>
        <strain evidence="2 3">687B-08</strain>
    </source>
</reference>
<sequence length="86" mass="8992">MKKFFIPVALIIMGTGAALASSNSAKTVVNGFRIGNAGEAPCVETPKDCETINTGAVCTYVEGSASYNLKQLNGSMCVADLYEIQP</sequence>
<evidence type="ECO:0000256" key="1">
    <source>
        <dbReference type="SAM" id="SignalP"/>
    </source>
</evidence>
<gene>
    <name evidence="2" type="ORF">C1634_024385</name>
</gene>
<evidence type="ECO:0000313" key="2">
    <source>
        <dbReference type="EMBL" id="PWN58115.1"/>
    </source>
</evidence>
<proteinExistence type="predicted"/>
<keyword evidence="1" id="KW-0732">Signal</keyword>